<dbReference type="AlphaFoldDB" id="A0A6J6WFF9"/>
<dbReference type="EMBL" id="CAEZZV010000112">
    <property type="protein sequence ID" value="CAB4781883.1"/>
    <property type="molecule type" value="Genomic_DNA"/>
</dbReference>
<name>A0A6J6WFF9_9ZZZZ</name>
<proteinExistence type="predicted"/>
<accession>A0A6J6WFF9</accession>
<organism evidence="1">
    <name type="scientific">freshwater metagenome</name>
    <dbReference type="NCBI Taxonomy" id="449393"/>
    <lineage>
        <taxon>unclassified sequences</taxon>
        <taxon>metagenomes</taxon>
        <taxon>ecological metagenomes</taxon>
    </lineage>
</organism>
<dbReference type="Gene3D" id="3.30.70.930">
    <property type="match status" value="1"/>
</dbReference>
<sequence length="78" mass="8254">MLHVEFTVEPFVEGHPGPHVLAAIAAVEAHGVTVEFGPFATEFNADESTTSLAVADLVREAYAQGATFVTVQIGRIES</sequence>
<dbReference type="SUPFAM" id="SSF89957">
    <property type="entry name" value="MTH1187/YkoF-like"/>
    <property type="match status" value="1"/>
</dbReference>
<protein>
    <submittedName>
        <fullName evidence="1">Unannotated protein</fullName>
    </submittedName>
</protein>
<dbReference type="InterPro" id="IPR029756">
    <property type="entry name" value="MTH1187/YkoF-like"/>
</dbReference>
<evidence type="ECO:0000313" key="1">
    <source>
        <dbReference type="EMBL" id="CAB4781883.1"/>
    </source>
</evidence>
<gene>
    <name evidence="1" type="ORF">UFOPK2921_00917</name>
</gene>
<reference evidence="1" key="1">
    <citation type="submission" date="2020-05" db="EMBL/GenBank/DDBJ databases">
        <authorList>
            <person name="Chiriac C."/>
            <person name="Salcher M."/>
            <person name="Ghai R."/>
            <person name="Kavagutti S V."/>
        </authorList>
    </citation>
    <scope>NUCLEOTIDE SEQUENCE</scope>
</reference>